<reference evidence="4 5" key="1">
    <citation type="submission" date="2020-07" db="EMBL/GenBank/DDBJ databases">
        <title>Luteimonas sp. SJ-92.</title>
        <authorList>
            <person name="Huang X.-X."/>
            <person name="Xu L."/>
            <person name="Sun J.-Q."/>
        </authorList>
    </citation>
    <scope>NUCLEOTIDE SEQUENCE [LARGE SCALE GENOMIC DNA]</scope>
    <source>
        <strain evidence="4 5">SJ-92</strain>
    </source>
</reference>
<feature type="domain" description="Sialate O-acetylesterase" evidence="3">
    <location>
        <begin position="434"/>
        <end position="557"/>
    </location>
</feature>
<dbReference type="PANTHER" id="PTHR22901">
    <property type="entry name" value="SIALATE O-ACETYLESTERASE"/>
    <property type="match status" value="1"/>
</dbReference>
<evidence type="ECO:0000313" key="4">
    <source>
        <dbReference type="EMBL" id="NZA25110.1"/>
    </source>
</evidence>
<evidence type="ECO:0000256" key="1">
    <source>
        <dbReference type="ARBA" id="ARBA00022801"/>
    </source>
</evidence>
<keyword evidence="1" id="KW-0378">Hydrolase</keyword>
<feature type="domain" description="Sialate O-acetylesterase" evidence="3">
    <location>
        <begin position="125"/>
        <end position="230"/>
    </location>
</feature>
<dbReference type="InterPro" id="IPR039329">
    <property type="entry name" value="SIAE"/>
</dbReference>
<proteinExistence type="predicted"/>
<dbReference type="PANTHER" id="PTHR22901:SF0">
    <property type="entry name" value="SIALATE O-ACETYLESTERASE"/>
    <property type="match status" value="1"/>
</dbReference>
<evidence type="ECO:0000313" key="5">
    <source>
        <dbReference type="Proteomes" id="UP000578091"/>
    </source>
</evidence>
<accession>A0A853J8Y4</accession>
<feature type="signal peptide" evidence="2">
    <location>
        <begin position="1"/>
        <end position="32"/>
    </location>
</feature>
<feature type="chain" id="PRO_5032399190" evidence="2">
    <location>
        <begin position="33"/>
        <end position="667"/>
    </location>
</feature>
<dbReference type="GO" id="GO:0005975">
    <property type="term" value="P:carbohydrate metabolic process"/>
    <property type="evidence" value="ECO:0007669"/>
    <property type="project" value="TreeGrafter"/>
</dbReference>
<dbReference type="SUPFAM" id="SSF49785">
    <property type="entry name" value="Galactose-binding domain-like"/>
    <property type="match status" value="1"/>
</dbReference>
<sequence>MSVVASLRRTRGAAPALLLAALALTAAAAASAQEASGGSDAPAPLLHPMFQDHAVLQRGQPLRLYGSAPPGQQVQVEFAGRRARARADNDGRWEARLPALRAGGPHALTARAGERVQRVEDVLVGDVWLCAGQSNMELQVWRALDARAELADAGNDRIRLLTVPKAGAALPQDDFAEPVRWRPVDADAVRDFSAACYFFARELQRSIDVPMGLVSAAWGGSRIQAWTSGAALRAAGGHEDELAALRQYAADPVAAGARWGELWGQWWRGREGAAAGDEPWRADYAPGRDWRPAPPELGPWEQWGVAELAEHDGMVWYRASARLDAAQAAQDAVLVLGPVDETDMTWVNGRGVGSAYDPGGAREYPLPTGLLQAGDNTVVVNALDTYRAGGLGGPASAQYLRLADGSRVPLQGWRYRVESGSDWPPPAPWQSAAGMSTLYNGMIAPLGRYGLRGMLWYQGESNTLEAERYADQLRTLRADWRDRFGEGLPLLVVQLAGYGMPKAHPAESGWAELREAQRRVADEDTGTGLAVTIDIGDRYDLHPPNKQELGRRLARAARHVVYGERLAPSGPVPRSVRREGETVTVAFDDVDGELLAYGAEGPLGFELCGPAPETCRWAQASINGQEVVLRGAPAATRVRYGWADSPLLNMFDGAGLPAGPFETSIDE</sequence>
<keyword evidence="5" id="KW-1185">Reference proteome</keyword>
<dbReference type="RefSeq" id="WP_180676912.1">
    <property type="nucleotide sequence ID" value="NZ_JACCKA010000012.1"/>
</dbReference>
<comment type="caution">
    <text evidence="4">The sequence shown here is derived from an EMBL/GenBank/DDBJ whole genome shotgun (WGS) entry which is preliminary data.</text>
</comment>
<dbReference type="AlphaFoldDB" id="A0A853J8Y4"/>
<evidence type="ECO:0000259" key="3">
    <source>
        <dbReference type="Pfam" id="PF03629"/>
    </source>
</evidence>
<name>A0A853J8Y4_9GAMM</name>
<dbReference type="InterPro" id="IPR005181">
    <property type="entry name" value="SASA"/>
</dbReference>
<protein>
    <submittedName>
        <fullName evidence="4">9-O-acetylesterase</fullName>
    </submittedName>
</protein>
<evidence type="ECO:0000256" key="2">
    <source>
        <dbReference type="SAM" id="SignalP"/>
    </source>
</evidence>
<dbReference type="Proteomes" id="UP000578091">
    <property type="component" value="Unassembled WGS sequence"/>
</dbReference>
<organism evidence="4 5">
    <name type="scientific">Luteimonas salinisoli</name>
    <dbReference type="NCBI Taxonomy" id="2752307"/>
    <lineage>
        <taxon>Bacteria</taxon>
        <taxon>Pseudomonadati</taxon>
        <taxon>Pseudomonadota</taxon>
        <taxon>Gammaproteobacteria</taxon>
        <taxon>Lysobacterales</taxon>
        <taxon>Lysobacteraceae</taxon>
        <taxon>Luteimonas</taxon>
    </lineage>
</organism>
<dbReference type="InterPro" id="IPR008979">
    <property type="entry name" value="Galactose-bd-like_sf"/>
</dbReference>
<dbReference type="Gene3D" id="3.40.50.1110">
    <property type="entry name" value="SGNH hydrolase"/>
    <property type="match status" value="2"/>
</dbReference>
<dbReference type="InterPro" id="IPR036514">
    <property type="entry name" value="SGNH_hydro_sf"/>
</dbReference>
<keyword evidence="2" id="KW-0732">Signal</keyword>
<dbReference type="GO" id="GO:0001681">
    <property type="term" value="F:sialate O-acetylesterase activity"/>
    <property type="evidence" value="ECO:0007669"/>
    <property type="project" value="InterPro"/>
</dbReference>
<gene>
    <name evidence="4" type="ORF">H0E84_01810</name>
</gene>
<dbReference type="EMBL" id="JACCKA010000012">
    <property type="protein sequence ID" value="NZA25110.1"/>
    <property type="molecule type" value="Genomic_DNA"/>
</dbReference>
<dbReference type="Pfam" id="PF03629">
    <property type="entry name" value="SASA"/>
    <property type="match status" value="2"/>
</dbReference>
<dbReference type="SUPFAM" id="SSF52266">
    <property type="entry name" value="SGNH hydrolase"/>
    <property type="match status" value="1"/>
</dbReference>